<protein>
    <submittedName>
        <fullName evidence="1">Uncharacterized protein</fullName>
    </submittedName>
</protein>
<dbReference type="EMBL" id="CAAALY010265689">
    <property type="protein sequence ID" value="VEL40629.1"/>
    <property type="molecule type" value="Genomic_DNA"/>
</dbReference>
<dbReference type="AlphaFoldDB" id="A0A3S5B9W9"/>
<sequence>MNRVASSLPSQPLHLLRAITFSLSLLLPSDRCCPLFTTRQYPSSTLGRDNKRTECKSNISRGLSPAFDNWTPIDAEECRYAALPSTASCELVRRAPPPSISPSSLAAMSRDFDALGNKGTITGKARLRVSDDRSRLIGSYRLLSPSPILFQTTSSSLFHLNSRRV</sequence>
<proteinExistence type="predicted"/>
<reference evidence="1" key="1">
    <citation type="submission" date="2018-11" db="EMBL/GenBank/DDBJ databases">
        <authorList>
            <consortium name="Pathogen Informatics"/>
        </authorList>
    </citation>
    <scope>NUCLEOTIDE SEQUENCE</scope>
</reference>
<dbReference type="Proteomes" id="UP000784294">
    <property type="component" value="Unassembled WGS sequence"/>
</dbReference>
<keyword evidence="2" id="KW-1185">Reference proteome</keyword>
<evidence type="ECO:0000313" key="2">
    <source>
        <dbReference type="Proteomes" id="UP000784294"/>
    </source>
</evidence>
<accession>A0A3S5B9W9</accession>
<evidence type="ECO:0000313" key="1">
    <source>
        <dbReference type="EMBL" id="VEL40629.1"/>
    </source>
</evidence>
<gene>
    <name evidence="1" type="ORF">PXEA_LOCUS34069</name>
</gene>
<organism evidence="1 2">
    <name type="scientific">Protopolystoma xenopodis</name>
    <dbReference type="NCBI Taxonomy" id="117903"/>
    <lineage>
        <taxon>Eukaryota</taxon>
        <taxon>Metazoa</taxon>
        <taxon>Spiralia</taxon>
        <taxon>Lophotrochozoa</taxon>
        <taxon>Platyhelminthes</taxon>
        <taxon>Monogenea</taxon>
        <taxon>Polyopisthocotylea</taxon>
        <taxon>Polystomatidea</taxon>
        <taxon>Polystomatidae</taxon>
        <taxon>Protopolystoma</taxon>
    </lineage>
</organism>
<name>A0A3S5B9W9_9PLAT</name>
<comment type="caution">
    <text evidence="1">The sequence shown here is derived from an EMBL/GenBank/DDBJ whole genome shotgun (WGS) entry which is preliminary data.</text>
</comment>